<evidence type="ECO:0000313" key="2">
    <source>
        <dbReference type="EMBL" id="CAL7938283.1"/>
    </source>
</evidence>
<dbReference type="InterPro" id="IPR007763">
    <property type="entry name" value="NDUFA12"/>
</dbReference>
<gene>
    <name evidence="2" type="ORF">XYLVIOL_LOCUS3190</name>
</gene>
<protein>
    <recommendedName>
        <fullName evidence="4">NADH dehydrogenase [ubiquinone] 1 alpha subcomplex assembly factor 2</fullName>
    </recommendedName>
</protein>
<comment type="caution">
    <text evidence="2">The sequence shown here is derived from an EMBL/GenBank/DDBJ whole genome shotgun (WGS) entry which is preliminary data.</text>
</comment>
<comment type="similarity">
    <text evidence="1">Belongs to the complex I NDUFA12 subunit family.</text>
</comment>
<dbReference type="Proteomes" id="UP001642520">
    <property type="component" value="Unassembled WGS sequence"/>
</dbReference>
<evidence type="ECO:0000313" key="3">
    <source>
        <dbReference type="Proteomes" id="UP001642520"/>
    </source>
</evidence>
<dbReference type="EMBL" id="CAXAJV020001288">
    <property type="protein sequence ID" value="CAL7938283.1"/>
    <property type="molecule type" value="Genomic_DNA"/>
</dbReference>
<dbReference type="PANTHER" id="PTHR32470">
    <property type="entry name" value="ADH DEHYDROGENASE [UBIQUINONE] 1 ALPHA SUBCOMPLEX ASSEMBLY FACTOR 2"/>
    <property type="match status" value="1"/>
</dbReference>
<organism evidence="2 3">
    <name type="scientific">Xylocopa violacea</name>
    <name type="common">Violet carpenter bee</name>
    <name type="synonym">Apis violacea</name>
    <dbReference type="NCBI Taxonomy" id="135666"/>
    <lineage>
        <taxon>Eukaryota</taxon>
        <taxon>Metazoa</taxon>
        <taxon>Ecdysozoa</taxon>
        <taxon>Arthropoda</taxon>
        <taxon>Hexapoda</taxon>
        <taxon>Insecta</taxon>
        <taxon>Pterygota</taxon>
        <taxon>Neoptera</taxon>
        <taxon>Endopterygota</taxon>
        <taxon>Hymenoptera</taxon>
        <taxon>Apocrita</taxon>
        <taxon>Aculeata</taxon>
        <taxon>Apoidea</taxon>
        <taxon>Anthophila</taxon>
        <taxon>Apidae</taxon>
        <taxon>Xylocopa</taxon>
        <taxon>Xylocopa</taxon>
    </lineage>
</organism>
<accession>A0ABP1NEU6</accession>
<proteinExistence type="inferred from homology"/>
<reference evidence="2 3" key="1">
    <citation type="submission" date="2024-08" db="EMBL/GenBank/DDBJ databases">
        <authorList>
            <person name="Will J Nash"/>
            <person name="Angela Man"/>
            <person name="Seanna McTaggart"/>
            <person name="Kendall Baker"/>
            <person name="Tom Barker"/>
            <person name="Leah Catchpole"/>
            <person name="Alex Durrant"/>
            <person name="Karim Gharbi"/>
            <person name="Naomi Irish"/>
            <person name="Gemy Kaithakottil"/>
            <person name="Debby Ku"/>
            <person name="Aaliyah Providence"/>
            <person name="Felix Shaw"/>
            <person name="David Swarbreck"/>
            <person name="Chris Watkins"/>
            <person name="Ann M. McCartney"/>
            <person name="Giulio Formenti"/>
            <person name="Alice Mouton"/>
            <person name="Noel Vella"/>
            <person name="Bjorn M von Reumont"/>
            <person name="Adriana Vella"/>
            <person name="Wilfried Haerty"/>
        </authorList>
    </citation>
    <scope>NUCLEOTIDE SEQUENCE [LARGE SCALE GENOMIC DNA]</scope>
</reference>
<sequence>MKNCFFIDLNNHLIAMSGKERGLVRLILRNFIKSFIPKINRTKLIGEDFYGTKYYETQNENNSKRPSRYFEPVNVDAFDKEMPAEWEAWLRYRRNDPPTLEEIQKDYKLQMLKKQKAAQINAKNTKEISENMLPPTKQSYESFPVYEEYKDCELKYPKKQ</sequence>
<dbReference type="InterPro" id="IPR052618">
    <property type="entry name" value="ComplexI_NDUFA12"/>
</dbReference>
<keyword evidence="3" id="KW-1185">Reference proteome</keyword>
<dbReference type="PANTHER" id="PTHR32470:SF2">
    <property type="entry name" value="NADH DEHYDROGENASE [UBIQUINONE] 1 ALPHA SUBCOMPLEX ASSEMBLY FACTOR 2"/>
    <property type="match status" value="1"/>
</dbReference>
<dbReference type="Pfam" id="PF05071">
    <property type="entry name" value="NDUFA12"/>
    <property type="match status" value="1"/>
</dbReference>
<evidence type="ECO:0008006" key="4">
    <source>
        <dbReference type="Google" id="ProtNLM"/>
    </source>
</evidence>
<name>A0ABP1NEU6_XYLVO</name>
<evidence type="ECO:0000256" key="1">
    <source>
        <dbReference type="ARBA" id="ARBA00007355"/>
    </source>
</evidence>